<name>A0A3Q7IV53_SOLLC</name>
<reference evidence="1" key="1">
    <citation type="journal article" date="2012" name="Nature">
        <title>The tomato genome sequence provides insights into fleshy fruit evolution.</title>
        <authorList>
            <consortium name="Tomato Genome Consortium"/>
        </authorList>
    </citation>
    <scope>NUCLEOTIDE SEQUENCE [LARGE SCALE GENOMIC DNA]</scope>
    <source>
        <strain evidence="1">cv. Heinz 1706</strain>
    </source>
</reference>
<sequence>MGNLHYTYYGALDCKRTIMRRTTDPLTIIRRSSGSNPHREF</sequence>
<accession>A0A3Q7IV53</accession>
<protein>
    <submittedName>
        <fullName evidence="1">Uncharacterized protein</fullName>
    </submittedName>
</protein>
<reference evidence="1" key="2">
    <citation type="submission" date="2019-01" db="UniProtKB">
        <authorList>
            <consortium name="EnsemblPlants"/>
        </authorList>
    </citation>
    <scope>IDENTIFICATION</scope>
    <source>
        <strain evidence="1">cv. Heinz 1706</strain>
    </source>
</reference>
<dbReference type="InParanoid" id="A0A3Q7IV53"/>
<dbReference type="Gramene" id="Solyc11g030907.1.1">
    <property type="protein sequence ID" value="Solyc11g030907.1.1"/>
    <property type="gene ID" value="Solyc11g030907.1"/>
</dbReference>
<organism evidence="1">
    <name type="scientific">Solanum lycopersicum</name>
    <name type="common">Tomato</name>
    <name type="synonym">Lycopersicon esculentum</name>
    <dbReference type="NCBI Taxonomy" id="4081"/>
    <lineage>
        <taxon>Eukaryota</taxon>
        <taxon>Viridiplantae</taxon>
        <taxon>Streptophyta</taxon>
        <taxon>Embryophyta</taxon>
        <taxon>Tracheophyta</taxon>
        <taxon>Spermatophyta</taxon>
        <taxon>Magnoliopsida</taxon>
        <taxon>eudicotyledons</taxon>
        <taxon>Gunneridae</taxon>
        <taxon>Pentapetalae</taxon>
        <taxon>asterids</taxon>
        <taxon>lamiids</taxon>
        <taxon>Solanales</taxon>
        <taxon>Solanaceae</taxon>
        <taxon>Solanoideae</taxon>
        <taxon>Solaneae</taxon>
        <taxon>Solanum</taxon>
        <taxon>Solanum subgen. Lycopersicon</taxon>
    </lineage>
</organism>
<keyword evidence="2" id="KW-1185">Reference proteome</keyword>
<proteinExistence type="predicted"/>
<evidence type="ECO:0000313" key="1">
    <source>
        <dbReference type="EnsemblPlants" id="Solyc11g030907.1.1"/>
    </source>
</evidence>
<dbReference type="Proteomes" id="UP000004994">
    <property type="component" value="Chromosome 11"/>
</dbReference>
<evidence type="ECO:0000313" key="2">
    <source>
        <dbReference type="Proteomes" id="UP000004994"/>
    </source>
</evidence>
<dbReference type="EnsemblPlants" id="Solyc11g030907.1.1">
    <property type="protein sequence ID" value="Solyc11g030907.1.1"/>
    <property type="gene ID" value="Solyc11g030907.1"/>
</dbReference>
<dbReference type="AlphaFoldDB" id="A0A3Q7IV53"/>